<dbReference type="EMBL" id="NWTX01000001">
    <property type="protein sequence ID" value="PST47309.1"/>
    <property type="molecule type" value="Genomic_DNA"/>
</dbReference>
<reference evidence="2 3" key="2">
    <citation type="submission" date="2018-03" db="EMBL/GenBank/DDBJ databases">
        <title>The comparative genomics of Bifidobacterium callitrichos reflects dietary carbohydrate utilization within the common marmoset gut.</title>
        <authorList>
            <person name="Rani A."/>
        </authorList>
    </citation>
    <scope>NUCLEOTIDE SEQUENCE [LARGE SCALE GENOMIC DNA]</scope>
    <source>
        <strain evidence="2 3">UMA51805</strain>
    </source>
</reference>
<evidence type="ECO:0000313" key="2">
    <source>
        <dbReference type="EMBL" id="PST47309.1"/>
    </source>
</evidence>
<dbReference type="Proteomes" id="UP000240228">
    <property type="component" value="Unassembled WGS sequence"/>
</dbReference>
<feature type="region of interest" description="Disordered" evidence="1">
    <location>
        <begin position="120"/>
        <end position="143"/>
    </location>
</feature>
<gene>
    <name evidence="2" type="ORF">CPA40_00290</name>
</gene>
<dbReference type="AlphaFoldDB" id="A0A2T3GCW2"/>
<sequence>MDVFDAVTLDRMASVRVESDLQSLLSVQGRPWVVDSTQVCPISDETYDVDRSECLDIPVIRSTQYVTQAISSQGKVLVLVRDETMSEAKGVRTIGSILSIDTETGDSVVTPVRIPSGKSTDSILFLPHSPPTNHTHDKSLDLK</sequence>
<feature type="compositionally biased region" description="Basic and acidic residues" evidence="1">
    <location>
        <begin position="134"/>
        <end position="143"/>
    </location>
</feature>
<dbReference type="RefSeq" id="WP_107043222.1">
    <property type="nucleotide sequence ID" value="NZ_NWTX01000001.1"/>
</dbReference>
<name>A0A2T3GCW2_9BIFI</name>
<comment type="caution">
    <text evidence="2">The sequence shown here is derived from an EMBL/GenBank/DDBJ whole genome shotgun (WGS) entry which is preliminary data.</text>
</comment>
<accession>A0A2T3GCW2</accession>
<proteinExistence type="predicted"/>
<protein>
    <submittedName>
        <fullName evidence="2">Uncharacterized protein</fullName>
    </submittedName>
</protein>
<reference evidence="3" key="1">
    <citation type="submission" date="2017-09" db="EMBL/GenBank/DDBJ databases">
        <authorList>
            <person name="Sela D.A."/>
            <person name="Albert K."/>
        </authorList>
    </citation>
    <scope>NUCLEOTIDE SEQUENCE [LARGE SCALE GENOMIC DNA]</scope>
    <source>
        <strain evidence="3">UMA51805</strain>
    </source>
</reference>
<evidence type="ECO:0000256" key="1">
    <source>
        <dbReference type="SAM" id="MobiDB-lite"/>
    </source>
</evidence>
<organism evidence="2 3">
    <name type="scientific">Bifidobacterium callitrichos</name>
    <dbReference type="NCBI Taxonomy" id="762209"/>
    <lineage>
        <taxon>Bacteria</taxon>
        <taxon>Bacillati</taxon>
        <taxon>Actinomycetota</taxon>
        <taxon>Actinomycetes</taxon>
        <taxon>Bifidobacteriales</taxon>
        <taxon>Bifidobacteriaceae</taxon>
        <taxon>Bifidobacterium</taxon>
    </lineage>
</organism>
<evidence type="ECO:0000313" key="3">
    <source>
        <dbReference type="Proteomes" id="UP000240228"/>
    </source>
</evidence>
<keyword evidence="3" id="KW-1185">Reference proteome</keyword>